<evidence type="ECO:0000313" key="3">
    <source>
        <dbReference type="EMBL" id="EPB79543.1"/>
    </source>
</evidence>
<proteinExistence type="predicted"/>
<dbReference type="InterPro" id="IPR036179">
    <property type="entry name" value="Ig-like_dom_sf"/>
</dbReference>
<dbReference type="InterPro" id="IPR013320">
    <property type="entry name" value="ConA-like_dom_sf"/>
</dbReference>
<dbReference type="PROSITE" id="PS00022">
    <property type="entry name" value="EGF_1"/>
    <property type="match status" value="1"/>
</dbReference>
<keyword evidence="1" id="KW-1015">Disulfide bond</keyword>
<feature type="domain" description="Ig-like" evidence="2">
    <location>
        <begin position="22"/>
        <end position="90"/>
    </location>
</feature>
<keyword evidence="4" id="KW-1185">Reference proteome</keyword>
<organism evidence="3 4">
    <name type="scientific">Ancylostoma ceylanicum</name>
    <dbReference type="NCBI Taxonomy" id="53326"/>
    <lineage>
        <taxon>Eukaryota</taxon>
        <taxon>Metazoa</taxon>
        <taxon>Ecdysozoa</taxon>
        <taxon>Nematoda</taxon>
        <taxon>Chromadorea</taxon>
        <taxon>Rhabditida</taxon>
        <taxon>Rhabditina</taxon>
        <taxon>Rhabditomorpha</taxon>
        <taxon>Strongyloidea</taxon>
        <taxon>Ancylostomatidae</taxon>
        <taxon>Ancylostomatinae</taxon>
        <taxon>Ancylostoma</taxon>
    </lineage>
</organism>
<dbReference type="PROSITE" id="PS50835">
    <property type="entry name" value="IG_LIKE"/>
    <property type="match status" value="1"/>
</dbReference>
<dbReference type="Gene3D" id="2.60.120.200">
    <property type="match status" value="1"/>
</dbReference>
<dbReference type="EMBL" id="KE124792">
    <property type="protein sequence ID" value="EPB79543.1"/>
    <property type="molecule type" value="Genomic_DNA"/>
</dbReference>
<dbReference type="SUPFAM" id="SSF49899">
    <property type="entry name" value="Concanavalin A-like lectins/glucanases"/>
    <property type="match status" value="2"/>
</dbReference>
<dbReference type="InterPro" id="IPR001791">
    <property type="entry name" value="Laminin_G"/>
</dbReference>
<name>A0A0D6M7T3_9BILA</name>
<dbReference type="CDD" id="cd00054">
    <property type="entry name" value="EGF_CA"/>
    <property type="match status" value="1"/>
</dbReference>
<dbReference type="InterPro" id="IPR013783">
    <property type="entry name" value="Ig-like_fold"/>
</dbReference>
<evidence type="ECO:0000259" key="2">
    <source>
        <dbReference type="PROSITE" id="PS50835"/>
    </source>
</evidence>
<accession>A0A0D6M7T3</accession>
<dbReference type="Pfam" id="PF13895">
    <property type="entry name" value="Ig_2"/>
    <property type="match status" value="1"/>
</dbReference>
<protein>
    <submittedName>
        <fullName evidence="3">EGF-like domain protein</fullName>
    </submittedName>
</protein>
<dbReference type="SUPFAM" id="SSF48726">
    <property type="entry name" value="Immunoglobulin"/>
    <property type="match status" value="1"/>
</dbReference>
<dbReference type="Gene3D" id="2.60.40.10">
    <property type="entry name" value="Immunoglobulins"/>
    <property type="match status" value="1"/>
</dbReference>
<evidence type="ECO:0000256" key="1">
    <source>
        <dbReference type="ARBA" id="ARBA00023157"/>
    </source>
</evidence>
<sequence>MVSYIALNNDDLEPLPLVTSVGEEVYLSCAAPIQDATTAVWTRVDGDLPAESNTTRGVLRLPSVSRDDEGKYQCTVVKDGVDTVSTVELHVHVFRGQESLTLPPLSDDEMTNLDVILTINTTGESGVIFETARRPSVPNEDPMSNARPPSLEHRARIDDGVLVYEYDVGYGKASLQLNSGPVTEKLHDTLVWQEGSSNGPVILGAHIDPTSHERTQQGFKGVISSLTVSGEGVPLGKAGYECVCPKEYAGEYCQMRSSFCKGEDCNSGICVELEDTWQCVCPSNTTGIRCEIMAESVLDSLGFNRDTSFVTMPSPKDLDQMEISMTVKPGEVEKEHILLYVAEDYNPDSSKHLSVSIVDGAIAYSYSDGTGREEMRTSPIEMGMEYVVALSRNNSATSLHVNGEVFTVEVRAYLITFCGIL</sequence>
<dbReference type="SMART" id="SM00408">
    <property type="entry name" value="IGc2"/>
    <property type="match status" value="1"/>
</dbReference>
<dbReference type="CDD" id="cd00110">
    <property type="entry name" value="LamG"/>
    <property type="match status" value="1"/>
</dbReference>
<gene>
    <name evidence="3" type="ORF">ANCCEY_01363</name>
</gene>
<dbReference type="InterPro" id="IPR000742">
    <property type="entry name" value="EGF"/>
</dbReference>
<dbReference type="Gene3D" id="2.10.25.10">
    <property type="entry name" value="Laminin"/>
    <property type="match status" value="1"/>
</dbReference>
<dbReference type="InterPro" id="IPR003599">
    <property type="entry name" value="Ig_sub"/>
</dbReference>
<dbReference type="SMART" id="SM00409">
    <property type="entry name" value="IG"/>
    <property type="match status" value="1"/>
</dbReference>
<reference evidence="3 4" key="1">
    <citation type="submission" date="2013-05" db="EMBL/GenBank/DDBJ databases">
        <title>Draft genome of the parasitic nematode Anyclostoma ceylanicum.</title>
        <authorList>
            <person name="Mitreva M."/>
        </authorList>
    </citation>
    <scope>NUCLEOTIDE SEQUENCE [LARGE SCALE GENOMIC DNA]</scope>
</reference>
<evidence type="ECO:0000313" key="4">
    <source>
        <dbReference type="Proteomes" id="UP000054495"/>
    </source>
</evidence>
<dbReference type="AlphaFoldDB" id="A0A0D6M7T3"/>
<dbReference type="Proteomes" id="UP000054495">
    <property type="component" value="Unassembled WGS sequence"/>
</dbReference>
<dbReference type="InterPro" id="IPR007110">
    <property type="entry name" value="Ig-like_dom"/>
</dbReference>
<dbReference type="InterPro" id="IPR003598">
    <property type="entry name" value="Ig_sub2"/>
</dbReference>